<dbReference type="SUPFAM" id="SSF51735">
    <property type="entry name" value="NAD(P)-binding Rossmann-fold domains"/>
    <property type="match status" value="1"/>
</dbReference>
<organism evidence="2 3">
    <name type="scientific">Methanococcoides methylutens MM1</name>
    <dbReference type="NCBI Taxonomy" id="1434104"/>
    <lineage>
        <taxon>Archaea</taxon>
        <taxon>Methanobacteriati</taxon>
        <taxon>Methanobacteriota</taxon>
        <taxon>Stenosarchaea group</taxon>
        <taxon>Methanomicrobia</taxon>
        <taxon>Methanosarcinales</taxon>
        <taxon>Methanosarcinaceae</taxon>
        <taxon>Methanococcoides</taxon>
    </lineage>
</organism>
<dbReference type="CDD" id="cd08267">
    <property type="entry name" value="MDR1"/>
    <property type="match status" value="1"/>
</dbReference>
<dbReference type="InterPro" id="IPR011032">
    <property type="entry name" value="GroES-like_sf"/>
</dbReference>
<dbReference type="PROSITE" id="PS01162">
    <property type="entry name" value="QOR_ZETA_CRYSTAL"/>
    <property type="match status" value="1"/>
</dbReference>
<dbReference type="EMBL" id="CP009518">
    <property type="protein sequence ID" value="AKB85238.1"/>
    <property type="molecule type" value="Genomic_DNA"/>
</dbReference>
<dbReference type="SMART" id="SM00829">
    <property type="entry name" value="PKS_ER"/>
    <property type="match status" value="1"/>
</dbReference>
<dbReference type="InterPro" id="IPR052733">
    <property type="entry name" value="Chloroplast_QOR"/>
</dbReference>
<sequence>MKAIVCERYGPPEVLQLKDVPKPVPKDNEVLIKIHATPVTTGDSNVRDSVYVPPGLGPVARLMFGITKPKISILGGVLAGEIEAVGKDVDSFKVGDQVFGTTGYTLGTYAEYKCMPEEGVLALKPANLTYEETAVIPFGALTALYFLRDMANVRSGQKVLVNGASGGVGSSAVQIAKSFGAEVTGVCSTRNLELVKSLGADNVIDYTKEDFTQKGEVYDIILDTVVGKTSFSKCKNSLSQNGFYLAVAGGLNDLLQKLWTSKIGSKKVIFGGGEACEKKESLLFLKELIESGKLKPVLDRSYPLEQIVEAFTYAEQGHKRGNVAITLGHDDRK</sequence>
<dbReference type="KEGG" id="mmet:MCMEM_1185"/>
<dbReference type="InterPro" id="IPR013154">
    <property type="entry name" value="ADH-like_N"/>
</dbReference>
<dbReference type="GO" id="GO:0008270">
    <property type="term" value="F:zinc ion binding"/>
    <property type="evidence" value="ECO:0007669"/>
    <property type="project" value="InterPro"/>
</dbReference>
<reference evidence="2 3" key="1">
    <citation type="submission" date="2014-07" db="EMBL/GenBank/DDBJ databases">
        <title>Methanogenic archaea and the global carbon cycle.</title>
        <authorList>
            <person name="Henriksen J.R."/>
            <person name="Luke J."/>
            <person name="Reinhart S."/>
            <person name="Benedict M.N."/>
            <person name="Youngblut N.D."/>
            <person name="Metcalf M.E."/>
            <person name="Whitaker R.J."/>
            <person name="Metcalf W.W."/>
        </authorList>
    </citation>
    <scope>NUCLEOTIDE SEQUENCE [LARGE SCALE GENOMIC DNA]</scope>
    <source>
        <strain evidence="2 3">MM1</strain>
    </source>
</reference>
<dbReference type="GO" id="GO:0030554">
    <property type="term" value="F:adenyl nucleotide binding"/>
    <property type="evidence" value="ECO:0007669"/>
    <property type="project" value="UniProtKB-ARBA"/>
</dbReference>
<dbReference type="Pfam" id="PF08240">
    <property type="entry name" value="ADH_N"/>
    <property type="match status" value="1"/>
</dbReference>
<dbReference type="PANTHER" id="PTHR44013">
    <property type="entry name" value="ZINC-TYPE ALCOHOL DEHYDROGENASE-LIKE PROTEIN C16A3.02C"/>
    <property type="match status" value="1"/>
</dbReference>
<dbReference type="InterPro" id="IPR002364">
    <property type="entry name" value="Quin_OxRdtase/zeta-crystal_CS"/>
</dbReference>
<dbReference type="GO" id="GO:0016616">
    <property type="term" value="F:oxidoreductase activity, acting on the CH-OH group of donors, NAD or NADP as acceptor"/>
    <property type="evidence" value="ECO:0007669"/>
    <property type="project" value="UniProtKB-ARBA"/>
</dbReference>
<dbReference type="AlphaFoldDB" id="A0A0E3SS27"/>
<dbReference type="Proteomes" id="UP000033048">
    <property type="component" value="Chromosome"/>
</dbReference>
<dbReference type="SUPFAM" id="SSF50129">
    <property type="entry name" value="GroES-like"/>
    <property type="match status" value="1"/>
</dbReference>
<evidence type="ECO:0000313" key="3">
    <source>
        <dbReference type="Proteomes" id="UP000033048"/>
    </source>
</evidence>
<dbReference type="GeneID" id="24893726"/>
<protein>
    <submittedName>
        <fullName evidence="2">Alcohol dehydrogenase, zinc containing</fullName>
    </submittedName>
</protein>
<evidence type="ECO:0000313" key="2">
    <source>
        <dbReference type="EMBL" id="AKB85238.1"/>
    </source>
</evidence>
<dbReference type="Gene3D" id="3.40.50.720">
    <property type="entry name" value="NAD(P)-binding Rossmann-like Domain"/>
    <property type="match status" value="1"/>
</dbReference>
<dbReference type="InterPro" id="IPR020843">
    <property type="entry name" value="ER"/>
</dbReference>
<dbReference type="PANTHER" id="PTHR44013:SF1">
    <property type="entry name" value="ZINC-TYPE ALCOHOL DEHYDROGENASE-LIKE PROTEIN C16A3.02C"/>
    <property type="match status" value="1"/>
</dbReference>
<name>A0A0E3SS27_METMT</name>
<dbReference type="Gene3D" id="3.90.180.10">
    <property type="entry name" value="Medium-chain alcohol dehydrogenases, catalytic domain"/>
    <property type="match status" value="1"/>
</dbReference>
<evidence type="ECO:0000259" key="1">
    <source>
        <dbReference type="SMART" id="SM00829"/>
    </source>
</evidence>
<dbReference type="InterPro" id="IPR036291">
    <property type="entry name" value="NAD(P)-bd_dom_sf"/>
</dbReference>
<dbReference type="STRING" id="1434104.MCMEM_1185"/>
<feature type="domain" description="Enoyl reductase (ER)" evidence="1">
    <location>
        <begin position="10"/>
        <end position="325"/>
    </location>
</feature>
<dbReference type="PATRIC" id="fig|1434104.5.peg.1298"/>
<dbReference type="GO" id="GO:0043168">
    <property type="term" value="F:anion binding"/>
    <property type="evidence" value="ECO:0007669"/>
    <property type="project" value="UniProtKB-ARBA"/>
</dbReference>
<proteinExistence type="predicted"/>
<dbReference type="Pfam" id="PF13602">
    <property type="entry name" value="ADH_zinc_N_2"/>
    <property type="match status" value="1"/>
</dbReference>
<accession>A0A0E3SS27</accession>
<dbReference type="OrthoDB" id="146629at2157"/>
<dbReference type="RefSeq" id="WP_048205359.1">
    <property type="nucleotide sequence ID" value="NZ_CP009518.1"/>
</dbReference>
<gene>
    <name evidence="2" type="ORF">MCMEM_1185</name>
</gene>
<keyword evidence="3" id="KW-1185">Reference proteome</keyword>
<dbReference type="GO" id="GO:0044281">
    <property type="term" value="P:small molecule metabolic process"/>
    <property type="evidence" value="ECO:0007669"/>
    <property type="project" value="UniProtKB-ARBA"/>
</dbReference>
<dbReference type="HOGENOM" id="CLU_026673_3_3_2"/>